<comment type="caution">
    <text evidence="2">The sequence shown here is derived from an EMBL/GenBank/DDBJ whole genome shotgun (WGS) entry which is preliminary data.</text>
</comment>
<dbReference type="EMBL" id="CABQ01000089">
    <property type="protein sequence ID" value="CBI07457.1"/>
    <property type="molecule type" value="Genomic_DNA"/>
</dbReference>
<reference evidence="2" key="1">
    <citation type="submission" date="2009-10" db="EMBL/GenBank/DDBJ databases">
        <title>Diversity of trophic interactions inside an arsenic-rich microbial ecosystem.</title>
        <authorList>
            <person name="Bertin P.N."/>
            <person name="Heinrich-Salmeron A."/>
            <person name="Pelletier E."/>
            <person name="Goulhen-Chollet F."/>
            <person name="Arsene-Ploetze F."/>
            <person name="Gallien S."/>
            <person name="Calteau A."/>
            <person name="Vallenet D."/>
            <person name="Casiot C."/>
            <person name="Chane-Woon-Ming B."/>
            <person name="Giloteaux L."/>
            <person name="Barakat M."/>
            <person name="Bonnefoy V."/>
            <person name="Bruneel O."/>
            <person name="Chandler M."/>
            <person name="Cleiss J."/>
            <person name="Duran R."/>
            <person name="Elbaz-Poulichet F."/>
            <person name="Fonknechten N."/>
            <person name="Lauga B."/>
            <person name="Mornico D."/>
            <person name="Ortet P."/>
            <person name="Schaeffer C."/>
            <person name="Siguier P."/>
            <person name="Alexander Thil Smith A."/>
            <person name="Van Dorsselaer A."/>
            <person name="Weissenbach J."/>
            <person name="Medigue C."/>
            <person name="Le Paslier D."/>
        </authorList>
    </citation>
    <scope>NUCLEOTIDE SEQUENCE</scope>
</reference>
<gene>
    <name evidence="2" type="ORF">CARN6_0792</name>
</gene>
<sequence length="29" mass="3388">MPARNPYIAEPRHENEKAMVNQYDRASKA</sequence>
<evidence type="ECO:0000313" key="2">
    <source>
        <dbReference type="EMBL" id="CBI07457.1"/>
    </source>
</evidence>
<dbReference type="AlphaFoldDB" id="E6QJP0"/>
<name>E6QJP0_9ZZZZ</name>
<proteinExistence type="predicted"/>
<organism evidence="2">
    <name type="scientific">mine drainage metagenome</name>
    <dbReference type="NCBI Taxonomy" id="410659"/>
    <lineage>
        <taxon>unclassified sequences</taxon>
        <taxon>metagenomes</taxon>
        <taxon>ecological metagenomes</taxon>
    </lineage>
</organism>
<evidence type="ECO:0000256" key="1">
    <source>
        <dbReference type="SAM" id="MobiDB-lite"/>
    </source>
</evidence>
<accession>E6QJP0</accession>
<protein>
    <submittedName>
        <fullName evidence="2">Uncharacterized protein</fullName>
    </submittedName>
</protein>
<feature type="region of interest" description="Disordered" evidence="1">
    <location>
        <begin position="1"/>
        <end position="29"/>
    </location>
</feature>